<dbReference type="InterPro" id="IPR042070">
    <property type="entry name" value="PucR_C-HTH_sf"/>
</dbReference>
<keyword evidence="3" id="KW-1185">Reference proteome</keyword>
<dbReference type="InterPro" id="IPR051448">
    <property type="entry name" value="CdaR-like_regulators"/>
</dbReference>
<evidence type="ECO:0000259" key="1">
    <source>
        <dbReference type="Pfam" id="PF13556"/>
    </source>
</evidence>
<proteinExistence type="predicted"/>
<gene>
    <name evidence="2" type="ORF">ACFSBH_21245</name>
</gene>
<evidence type="ECO:0000313" key="3">
    <source>
        <dbReference type="Proteomes" id="UP001597221"/>
    </source>
</evidence>
<dbReference type="PANTHER" id="PTHR33744:SF15">
    <property type="entry name" value="CARBOHYDRATE DIACID REGULATOR"/>
    <property type="match status" value="1"/>
</dbReference>
<evidence type="ECO:0000313" key="2">
    <source>
        <dbReference type="EMBL" id="MFD1610145.1"/>
    </source>
</evidence>
<feature type="domain" description="PucR C-terminal helix-turn-helix" evidence="1">
    <location>
        <begin position="234"/>
        <end position="291"/>
    </location>
</feature>
<dbReference type="InterPro" id="IPR009057">
    <property type="entry name" value="Homeodomain-like_sf"/>
</dbReference>
<dbReference type="SUPFAM" id="SSF46689">
    <property type="entry name" value="Homeodomain-like"/>
    <property type="match status" value="1"/>
</dbReference>
<organism evidence="2 3">
    <name type="scientific">Oceanobacillus luteolus</name>
    <dbReference type="NCBI Taxonomy" id="1274358"/>
    <lineage>
        <taxon>Bacteria</taxon>
        <taxon>Bacillati</taxon>
        <taxon>Bacillota</taxon>
        <taxon>Bacilli</taxon>
        <taxon>Bacillales</taxon>
        <taxon>Bacillaceae</taxon>
        <taxon>Oceanobacillus</taxon>
    </lineage>
</organism>
<dbReference type="EMBL" id="JBHUDE010000167">
    <property type="protein sequence ID" value="MFD1610145.1"/>
    <property type="molecule type" value="Genomic_DNA"/>
</dbReference>
<protein>
    <submittedName>
        <fullName evidence="2">PucR family transcriptional regulator</fullName>
    </submittedName>
</protein>
<accession>A0ABW4HZA7</accession>
<dbReference type="PANTHER" id="PTHR33744">
    <property type="entry name" value="CARBOHYDRATE DIACID REGULATOR"/>
    <property type="match status" value="1"/>
</dbReference>
<dbReference type="Gene3D" id="1.10.10.2840">
    <property type="entry name" value="PucR C-terminal helix-turn-helix domain"/>
    <property type="match status" value="1"/>
</dbReference>
<dbReference type="Pfam" id="PF13556">
    <property type="entry name" value="HTH_30"/>
    <property type="match status" value="1"/>
</dbReference>
<dbReference type="InterPro" id="IPR025736">
    <property type="entry name" value="PucR_C-HTH_dom"/>
</dbReference>
<name>A0ABW4HZA7_9BACI</name>
<reference evidence="3" key="1">
    <citation type="journal article" date="2019" name="Int. J. Syst. Evol. Microbiol.">
        <title>The Global Catalogue of Microorganisms (GCM) 10K type strain sequencing project: providing services to taxonomists for standard genome sequencing and annotation.</title>
        <authorList>
            <consortium name="The Broad Institute Genomics Platform"/>
            <consortium name="The Broad Institute Genome Sequencing Center for Infectious Disease"/>
            <person name="Wu L."/>
            <person name="Ma J."/>
        </authorList>
    </citation>
    <scope>NUCLEOTIDE SEQUENCE [LARGE SCALE GENOMIC DNA]</scope>
    <source>
        <strain evidence="3">CGMCC 1.12376</strain>
    </source>
</reference>
<comment type="caution">
    <text evidence="2">The sequence shown here is derived from an EMBL/GenBank/DDBJ whole genome shotgun (WGS) entry which is preliminary data.</text>
</comment>
<sequence>MKDKLKKHFPSLQYYESIPRNLNQQLTWFMADNGHVIGIDPIELNDKELALLHMFLQPLEDEFPPMTEEEKYWSTLIESESEVHDLETPFRFIYFQFPKKQIQPTTFKDAINQLFERDVVILWKSKTEGIIVDFKEDDGEELISLSEIIDVLMSDLYINIRFFVGPYQTSLRHTKHHVERLVSQAETVFSYSENNVVAYVEAIPFMLIEQLTPTLKEDLNQLVSQEFKDDPEFLNMMEVFLKSDLNVSVAAKKLYMHRNSLQYRIEKFHEKTGLDIRKFHHALTAYLALLIK</sequence>
<dbReference type="RefSeq" id="WP_251512291.1">
    <property type="nucleotide sequence ID" value="NZ_JAMBON010000005.1"/>
</dbReference>
<dbReference type="Proteomes" id="UP001597221">
    <property type="component" value="Unassembled WGS sequence"/>
</dbReference>